<comment type="caution">
    <text evidence="2">The sequence shown here is derived from an EMBL/GenBank/DDBJ whole genome shotgun (WGS) entry which is preliminary data.</text>
</comment>
<dbReference type="PANTHER" id="PTHR43767">
    <property type="entry name" value="LONG-CHAIN-FATTY-ACID--COA LIGASE"/>
    <property type="match status" value="1"/>
</dbReference>
<dbReference type="Gene3D" id="3.40.50.12780">
    <property type="entry name" value="N-terminal domain of ligase-like"/>
    <property type="match status" value="1"/>
</dbReference>
<name>X0WRI1_9ZZZZ</name>
<evidence type="ECO:0000313" key="2">
    <source>
        <dbReference type="EMBL" id="GAG33539.1"/>
    </source>
</evidence>
<feature type="domain" description="AMP-dependent synthetase/ligase" evidence="1">
    <location>
        <begin position="40"/>
        <end position="222"/>
    </location>
</feature>
<dbReference type="SUPFAM" id="SSF56801">
    <property type="entry name" value="Acetyl-CoA synthetase-like"/>
    <property type="match status" value="1"/>
</dbReference>
<feature type="non-terminal residue" evidence="2">
    <location>
        <position position="227"/>
    </location>
</feature>
<accession>X0WRI1</accession>
<sequence length="227" mass="25393">MAEQITYADKPWIKSYKLGPSKLKETMEPYPRVPLYKILDDSADKYPSTSAINFLGRIITYRELRLNVDKLATALTDLGVKKDDKVAVMLPNCPQFAISEFGILKTGAVHVPCSIMLRADTLEHEMVESGAETIICWDQSLDVVNSIRDKTKLKNIIITSDKDYSLEEPEVKEIPGVYQLKDLIAKYEPNPPEVQIDPMEDLAILAFTGGATGIPKGVMITHFCRMA</sequence>
<evidence type="ECO:0000259" key="1">
    <source>
        <dbReference type="Pfam" id="PF00501"/>
    </source>
</evidence>
<dbReference type="InterPro" id="IPR000873">
    <property type="entry name" value="AMP-dep_synth/lig_dom"/>
</dbReference>
<dbReference type="InterPro" id="IPR050237">
    <property type="entry name" value="ATP-dep_AMP-bd_enzyme"/>
</dbReference>
<reference evidence="2" key="1">
    <citation type="journal article" date="2014" name="Front. Microbiol.">
        <title>High frequency of phylogenetically diverse reductive dehalogenase-homologous genes in deep subseafloor sedimentary metagenomes.</title>
        <authorList>
            <person name="Kawai M."/>
            <person name="Futagami T."/>
            <person name="Toyoda A."/>
            <person name="Takaki Y."/>
            <person name="Nishi S."/>
            <person name="Hori S."/>
            <person name="Arai W."/>
            <person name="Tsubouchi T."/>
            <person name="Morono Y."/>
            <person name="Uchiyama I."/>
            <person name="Ito T."/>
            <person name="Fujiyama A."/>
            <person name="Inagaki F."/>
            <person name="Takami H."/>
        </authorList>
    </citation>
    <scope>NUCLEOTIDE SEQUENCE</scope>
    <source>
        <strain evidence="2">Expedition CK06-06</strain>
    </source>
</reference>
<dbReference type="PANTHER" id="PTHR43767:SF1">
    <property type="entry name" value="NONRIBOSOMAL PEPTIDE SYNTHASE PES1 (EUROFUNG)-RELATED"/>
    <property type="match status" value="1"/>
</dbReference>
<organism evidence="2">
    <name type="scientific">marine sediment metagenome</name>
    <dbReference type="NCBI Taxonomy" id="412755"/>
    <lineage>
        <taxon>unclassified sequences</taxon>
        <taxon>metagenomes</taxon>
        <taxon>ecological metagenomes</taxon>
    </lineage>
</organism>
<dbReference type="Pfam" id="PF00501">
    <property type="entry name" value="AMP-binding"/>
    <property type="match status" value="1"/>
</dbReference>
<proteinExistence type="predicted"/>
<dbReference type="InterPro" id="IPR042099">
    <property type="entry name" value="ANL_N_sf"/>
</dbReference>
<gene>
    <name evidence="2" type="ORF">S01H1_64989</name>
</gene>
<dbReference type="EMBL" id="BARS01042873">
    <property type="protein sequence ID" value="GAG33539.1"/>
    <property type="molecule type" value="Genomic_DNA"/>
</dbReference>
<protein>
    <recommendedName>
        <fullName evidence="1">AMP-dependent synthetase/ligase domain-containing protein</fullName>
    </recommendedName>
</protein>
<dbReference type="AlphaFoldDB" id="X0WRI1"/>